<evidence type="ECO:0000256" key="4">
    <source>
        <dbReference type="ARBA" id="ARBA00004669"/>
    </source>
</evidence>
<dbReference type="GO" id="GO:0000287">
    <property type="term" value="F:magnesium ion binding"/>
    <property type="evidence" value="ECO:0007669"/>
    <property type="project" value="TreeGrafter"/>
</dbReference>
<protein>
    <recommendedName>
        <fullName evidence="16">Hypoxanthine phosphoribosyltransferase</fullName>
        <ecNumber evidence="16">2.4.2.8</ecNumber>
    </recommendedName>
</protein>
<dbReference type="SUPFAM" id="SSF53271">
    <property type="entry name" value="PRTase-like"/>
    <property type="match status" value="1"/>
</dbReference>
<evidence type="ECO:0000256" key="3">
    <source>
        <dbReference type="ARBA" id="ARBA00004496"/>
    </source>
</evidence>
<dbReference type="AlphaFoldDB" id="A0A7Y9B1D1"/>
<comment type="pathway">
    <text evidence="5">Purine metabolism; GMP biosynthesis via salvage pathway; GMP from guanine: step 1/1.</text>
</comment>
<dbReference type="GO" id="GO:0046100">
    <property type="term" value="P:hypoxanthine metabolic process"/>
    <property type="evidence" value="ECO:0007669"/>
    <property type="project" value="TreeGrafter"/>
</dbReference>
<name>A0A7Y9B1D1_9FIRM</name>
<evidence type="ECO:0000256" key="6">
    <source>
        <dbReference type="ARBA" id="ARBA00008391"/>
    </source>
</evidence>
<evidence type="ECO:0000313" key="18">
    <source>
        <dbReference type="EMBL" id="NWO23705.1"/>
    </source>
</evidence>
<comment type="catalytic activity">
    <reaction evidence="15">
        <text>IMP + diphosphate = hypoxanthine + 5-phospho-alpha-D-ribose 1-diphosphate</text>
        <dbReference type="Rhea" id="RHEA:17973"/>
        <dbReference type="ChEBI" id="CHEBI:17368"/>
        <dbReference type="ChEBI" id="CHEBI:33019"/>
        <dbReference type="ChEBI" id="CHEBI:58017"/>
        <dbReference type="ChEBI" id="CHEBI:58053"/>
        <dbReference type="EC" id="2.4.2.8"/>
    </reaction>
    <physiologicalReaction direction="right-to-left" evidence="15">
        <dbReference type="Rhea" id="RHEA:17975"/>
    </physiologicalReaction>
</comment>
<dbReference type="GO" id="GO:0006166">
    <property type="term" value="P:purine ribonucleoside salvage"/>
    <property type="evidence" value="ECO:0007669"/>
    <property type="project" value="UniProtKB-KW"/>
</dbReference>
<comment type="cofactor">
    <cofactor evidence="1 16">
        <name>Mg(2+)</name>
        <dbReference type="ChEBI" id="CHEBI:18420"/>
    </cofactor>
</comment>
<comment type="caution">
    <text evidence="18">The sequence shown here is derived from an EMBL/GenBank/DDBJ whole genome shotgun (WGS) entry which is preliminary data.</text>
</comment>
<dbReference type="RefSeq" id="WP_009644084.1">
    <property type="nucleotide sequence ID" value="NZ_CAJPUB010000002.1"/>
</dbReference>
<keyword evidence="9 16" id="KW-0808">Transferase</keyword>
<organism evidence="18 19">
    <name type="scientific">Mogibacterium timidum</name>
    <dbReference type="NCBI Taxonomy" id="35519"/>
    <lineage>
        <taxon>Bacteria</taxon>
        <taxon>Bacillati</taxon>
        <taxon>Bacillota</taxon>
        <taxon>Clostridia</taxon>
        <taxon>Peptostreptococcales</taxon>
        <taxon>Anaerovoracaceae</taxon>
        <taxon>Mogibacterium</taxon>
    </lineage>
</organism>
<dbReference type="PANTHER" id="PTHR43340">
    <property type="entry name" value="HYPOXANTHINE-GUANINE PHOSPHORIBOSYLTRANSFERASE"/>
    <property type="match status" value="1"/>
</dbReference>
<evidence type="ECO:0000256" key="9">
    <source>
        <dbReference type="ARBA" id="ARBA00022679"/>
    </source>
</evidence>
<comment type="similarity">
    <text evidence="6 16">Belongs to the purine/pyrimidine phosphoribosyltransferase family.</text>
</comment>
<evidence type="ECO:0000256" key="2">
    <source>
        <dbReference type="ARBA" id="ARBA00002049"/>
    </source>
</evidence>
<dbReference type="Gene3D" id="3.40.50.2020">
    <property type="match status" value="1"/>
</dbReference>
<dbReference type="GO" id="GO:0006178">
    <property type="term" value="P:guanine salvage"/>
    <property type="evidence" value="ECO:0007669"/>
    <property type="project" value="TreeGrafter"/>
</dbReference>
<proteinExistence type="inferred from homology"/>
<dbReference type="NCBIfam" id="TIGR01203">
    <property type="entry name" value="HGPRTase"/>
    <property type="match status" value="1"/>
</dbReference>
<evidence type="ECO:0000256" key="7">
    <source>
        <dbReference type="ARBA" id="ARBA00022490"/>
    </source>
</evidence>
<dbReference type="GO" id="GO:0052657">
    <property type="term" value="F:guanine phosphoribosyltransferase activity"/>
    <property type="evidence" value="ECO:0007669"/>
    <property type="project" value="UniProtKB-ARBA"/>
</dbReference>
<evidence type="ECO:0000313" key="19">
    <source>
        <dbReference type="Proteomes" id="UP000526307"/>
    </source>
</evidence>
<keyword evidence="8 16" id="KW-0328">Glycosyltransferase</keyword>
<keyword evidence="7 16" id="KW-0963">Cytoplasm</keyword>
<dbReference type="InterPro" id="IPR000836">
    <property type="entry name" value="PRTase_dom"/>
</dbReference>
<comment type="pathway">
    <text evidence="4 16">Purine metabolism; IMP biosynthesis via salvage pathway; IMP from hypoxanthine: step 1/1.</text>
</comment>
<sequence length="184" mass="20848">MANIKASESGIFGKVLYTEEQIRERAKELAERISNDFEGEELIVIGTLKGSILWMCDLLKELKLDTSIDFIKASSYGSGTTSSGVVKIKMDTDMNLYRKNILIIEDIVDTGTTLTFLIEKLKERNPKTIKVCTMLDKPSRRTTGFVADYIGFTVDDLFIIGYGLDFDQKYRGLPYISYLQPEEN</sequence>
<accession>A0A7Y9B1D1</accession>
<dbReference type="UniPathway" id="UPA00591">
    <property type="reaction ID" value="UER00648"/>
</dbReference>
<dbReference type="EMBL" id="JABXYR010000002">
    <property type="protein sequence ID" value="NWO23705.1"/>
    <property type="molecule type" value="Genomic_DNA"/>
</dbReference>
<dbReference type="EC" id="2.4.2.8" evidence="16"/>
<dbReference type="PANTHER" id="PTHR43340:SF1">
    <property type="entry name" value="HYPOXANTHINE PHOSPHORIBOSYLTRANSFERASE"/>
    <property type="match status" value="1"/>
</dbReference>
<dbReference type="GO" id="GO:0032264">
    <property type="term" value="P:IMP salvage"/>
    <property type="evidence" value="ECO:0007669"/>
    <property type="project" value="UniProtKB-UniPathway"/>
</dbReference>
<evidence type="ECO:0000256" key="5">
    <source>
        <dbReference type="ARBA" id="ARBA00004676"/>
    </source>
</evidence>
<keyword evidence="19" id="KW-1185">Reference proteome</keyword>
<dbReference type="Pfam" id="PF00156">
    <property type="entry name" value="Pribosyltran"/>
    <property type="match status" value="1"/>
</dbReference>
<evidence type="ECO:0000259" key="17">
    <source>
        <dbReference type="Pfam" id="PF00156"/>
    </source>
</evidence>
<evidence type="ECO:0000256" key="10">
    <source>
        <dbReference type="ARBA" id="ARBA00022723"/>
    </source>
</evidence>
<dbReference type="GO" id="GO:0000166">
    <property type="term" value="F:nucleotide binding"/>
    <property type="evidence" value="ECO:0007669"/>
    <property type="project" value="UniProtKB-KW"/>
</dbReference>
<keyword evidence="11 16" id="KW-0660">Purine salvage</keyword>
<keyword evidence="10 16" id="KW-0479">Metal-binding</keyword>
<comment type="subcellular location">
    <subcellularLocation>
        <location evidence="3 16">Cytoplasm</location>
    </subcellularLocation>
</comment>
<comment type="catalytic activity">
    <reaction evidence="14">
        <text>GMP + diphosphate = guanine + 5-phospho-alpha-D-ribose 1-diphosphate</text>
        <dbReference type="Rhea" id="RHEA:25424"/>
        <dbReference type="ChEBI" id="CHEBI:16235"/>
        <dbReference type="ChEBI" id="CHEBI:33019"/>
        <dbReference type="ChEBI" id="CHEBI:58017"/>
        <dbReference type="ChEBI" id="CHEBI:58115"/>
        <dbReference type="EC" id="2.4.2.8"/>
    </reaction>
    <physiologicalReaction direction="right-to-left" evidence="14">
        <dbReference type="Rhea" id="RHEA:25426"/>
    </physiologicalReaction>
</comment>
<comment type="function">
    <text evidence="2">Purine salvage pathway enzyme that catalyzes the transfer of the ribosyl-5-phosphate group from 5-phospho-alpha-D-ribose 1-diphosphate (PRPP) to the N9 position of the 6-oxopurines hypoxanthine and guanine to form the corresponding ribonucleotides IMP (inosine 5'-monophosphate) and GMP (guanosine 5'-monophosphate), with the release of PPi.</text>
</comment>
<dbReference type="GO" id="GO:0004422">
    <property type="term" value="F:hypoxanthine phosphoribosyltransferase activity"/>
    <property type="evidence" value="ECO:0007669"/>
    <property type="project" value="InterPro"/>
</dbReference>
<evidence type="ECO:0000256" key="11">
    <source>
        <dbReference type="ARBA" id="ARBA00022726"/>
    </source>
</evidence>
<dbReference type="FunFam" id="3.40.50.2020:FF:000006">
    <property type="entry name" value="Hypoxanthine phosphoribosyltransferase"/>
    <property type="match status" value="1"/>
</dbReference>
<evidence type="ECO:0000256" key="1">
    <source>
        <dbReference type="ARBA" id="ARBA00001946"/>
    </source>
</evidence>
<keyword evidence="13 16" id="KW-0460">Magnesium</keyword>
<dbReference type="GO" id="GO:0005829">
    <property type="term" value="C:cytosol"/>
    <property type="evidence" value="ECO:0007669"/>
    <property type="project" value="TreeGrafter"/>
</dbReference>
<gene>
    <name evidence="18" type="primary">hpt</name>
    <name evidence="18" type="ORF">HW270_06470</name>
</gene>
<keyword evidence="12 16" id="KW-0547">Nucleotide-binding</keyword>
<evidence type="ECO:0000256" key="8">
    <source>
        <dbReference type="ARBA" id="ARBA00022676"/>
    </source>
</evidence>
<dbReference type="CDD" id="cd06223">
    <property type="entry name" value="PRTases_typeI"/>
    <property type="match status" value="1"/>
</dbReference>
<evidence type="ECO:0000256" key="12">
    <source>
        <dbReference type="ARBA" id="ARBA00022741"/>
    </source>
</evidence>
<dbReference type="Proteomes" id="UP000526307">
    <property type="component" value="Unassembled WGS sequence"/>
</dbReference>
<evidence type="ECO:0000256" key="14">
    <source>
        <dbReference type="ARBA" id="ARBA00048811"/>
    </source>
</evidence>
<reference evidence="18 19" key="1">
    <citation type="submission" date="2020-06" db="EMBL/GenBank/DDBJ databases">
        <title>Mogibacterium timidum strain W9173 genomic sequence.</title>
        <authorList>
            <person name="Wade W.G."/>
            <person name="Johnston C.D."/>
            <person name="Chen T."/>
            <person name="Dewhirst F.E."/>
        </authorList>
    </citation>
    <scope>NUCLEOTIDE SEQUENCE [LARGE SCALE GENOMIC DNA]</scope>
    <source>
        <strain evidence="18 19">W9173</strain>
    </source>
</reference>
<evidence type="ECO:0000256" key="15">
    <source>
        <dbReference type="ARBA" id="ARBA00049402"/>
    </source>
</evidence>
<dbReference type="InterPro" id="IPR050408">
    <property type="entry name" value="HGPRT"/>
</dbReference>
<dbReference type="GO" id="GO:0032263">
    <property type="term" value="P:GMP salvage"/>
    <property type="evidence" value="ECO:0007669"/>
    <property type="project" value="TreeGrafter"/>
</dbReference>
<dbReference type="InterPro" id="IPR029057">
    <property type="entry name" value="PRTase-like"/>
</dbReference>
<evidence type="ECO:0000256" key="13">
    <source>
        <dbReference type="ARBA" id="ARBA00022842"/>
    </source>
</evidence>
<feature type="domain" description="Phosphoribosyltransferase" evidence="17">
    <location>
        <begin position="20"/>
        <end position="166"/>
    </location>
</feature>
<dbReference type="InterPro" id="IPR005904">
    <property type="entry name" value="Hxn_phspho_trans"/>
</dbReference>
<evidence type="ECO:0000256" key="16">
    <source>
        <dbReference type="RuleBase" id="RU364099"/>
    </source>
</evidence>